<evidence type="ECO:0000313" key="3">
    <source>
        <dbReference type="Proteomes" id="UP000593765"/>
    </source>
</evidence>
<dbReference type="Proteomes" id="UP000593765">
    <property type="component" value="Chromosome"/>
</dbReference>
<dbReference type="KEGG" id="hbs:IPV69_04695"/>
<keyword evidence="3" id="KW-1185">Reference proteome</keyword>
<dbReference type="PROSITE" id="PS51257">
    <property type="entry name" value="PROKAR_LIPOPROTEIN"/>
    <property type="match status" value="1"/>
</dbReference>
<accession>A0A7M2WZ46</accession>
<protein>
    <submittedName>
        <fullName evidence="2">DUF1425 domain-containing protein</fullName>
    </submittedName>
</protein>
<dbReference type="EMBL" id="CP063458">
    <property type="protein sequence ID" value="QOV90663.1"/>
    <property type="molecule type" value="Genomic_DNA"/>
</dbReference>
<name>A0A7M2WZ46_9BACT</name>
<organism evidence="2 3">
    <name type="scientific">Humisphaera borealis</name>
    <dbReference type="NCBI Taxonomy" id="2807512"/>
    <lineage>
        <taxon>Bacteria</taxon>
        <taxon>Pseudomonadati</taxon>
        <taxon>Planctomycetota</taxon>
        <taxon>Phycisphaerae</taxon>
        <taxon>Tepidisphaerales</taxon>
        <taxon>Tepidisphaeraceae</taxon>
        <taxon>Humisphaera</taxon>
    </lineage>
</organism>
<keyword evidence="1" id="KW-0732">Signal</keyword>
<dbReference type="InterPro" id="IPR010824">
    <property type="entry name" value="DUF1425"/>
</dbReference>
<dbReference type="InterPro" id="IPR038483">
    <property type="entry name" value="YcfL-like_sf"/>
</dbReference>
<feature type="chain" id="PRO_5034528741" evidence="1">
    <location>
        <begin position="21"/>
        <end position="136"/>
    </location>
</feature>
<proteinExistence type="predicted"/>
<gene>
    <name evidence="2" type="ORF">IPV69_04695</name>
</gene>
<sequence length="136" mass="15420">MSRFKTVRSVLLGTAVAMLAGCQSDAPIAARAEKYDYPWLMVGSQDLRANTMVNDAVRTRDEAGLLYISVPIRNTSDLQLYVDYRVTFYDRNKMPLPQEYRKTLTIPARGMREATANSTSPKAESFQMELTYPRVN</sequence>
<feature type="signal peptide" evidence="1">
    <location>
        <begin position="1"/>
        <end position="20"/>
    </location>
</feature>
<dbReference type="RefSeq" id="WP_206293761.1">
    <property type="nucleotide sequence ID" value="NZ_CP063458.1"/>
</dbReference>
<evidence type="ECO:0000313" key="2">
    <source>
        <dbReference type="EMBL" id="QOV90663.1"/>
    </source>
</evidence>
<reference evidence="2 3" key="1">
    <citation type="submission" date="2020-10" db="EMBL/GenBank/DDBJ databases">
        <title>Wide distribution of Phycisphaera-like planctomycetes from WD2101 soil group in peatlands and genome analysis of the first cultivated representative.</title>
        <authorList>
            <person name="Dedysh S.N."/>
            <person name="Beletsky A.V."/>
            <person name="Ivanova A."/>
            <person name="Kulichevskaya I.S."/>
            <person name="Suzina N.E."/>
            <person name="Philippov D.A."/>
            <person name="Rakitin A.L."/>
            <person name="Mardanov A.V."/>
            <person name="Ravin N.V."/>
        </authorList>
    </citation>
    <scope>NUCLEOTIDE SEQUENCE [LARGE SCALE GENOMIC DNA]</scope>
    <source>
        <strain evidence="2 3">M1803</strain>
    </source>
</reference>
<evidence type="ECO:0000256" key="1">
    <source>
        <dbReference type="SAM" id="SignalP"/>
    </source>
</evidence>
<dbReference type="AlphaFoldDB" id="A0A7M2WZ46"/>
<dbReference type="Pfam" id="PF07233">
    <property type="entry name" value="DUF1425"/>
    <property type="match status" value="1"/>
</dbReference>
<dbReference type="Gene3D" id="2.60.40.3230">
    <property type="match status" value="1"/>
</dbReference>